<reference evidence="2" key="1">
    <citation type="journal article" date="2020" name="Fungal Divers.">
        <title>Resolving the Mortierellaceae phylogeny through synthesis of multi-gene phylogenetics and phylogenomics.</title>
        <authorList>
            <person name="Vandepol N."/>
            <person name="Liber J."/>
            <person name="Desiro A."/>
            <person name="Na H."/>
            <person name="Kennedy M."/>
            <person name="Barry K."/>
            <person name="Grigoriev I.V."/>
            <person name="Miller A.N."/>
            <person name="O'Donnell K."/>
            <person name="Stajich J.E."/>
            <person name="Bonito G."/>
        </authorList>
    </citation>
    <scope>NUCLEOTIDE SEQUENCE</scope>
    <source>
        <strain evidence="2">KOD1015</strain>
    </source>
</reference>
<accession>A0A9P6JVX4</accession>
<evidence type="ECO:0000313" key="2">
    <source>
        <dbReference type="EMBL" id="KAF9535933.1"/>
    </source>
</evidence>
<keyword evidence="3" id="KW-1185">Reference proteome</keyword>
<comment type="caution">
    <text evidence="2">The sequence shown here is derived from an EMBL/GenBank/DDBJ whole genome shotgun (WGS) entry which is preliminary data.</text>
</comment>
<dbReference type="EMBL" id="JAABOA010008341">
    <property type="protein sequence ID" value="KAF9535933.1"/>
    <property type="molecule type" value="Genomic_DNA"/>
</dbReference>
<dbReference type="OrthoDB" id="10564137at2759"/>
<sequence length="89" mass="9405">MKIKTGTALAVLCLAAHSEAFNFGRLLGTANKAIGGVNILLGQILNNFRNDGVVCPEHQFKAKAVTTSSLCQLVEDFDAMEACQSFGSS</sequence>
<feature type="non-terminal residue" evidence="2">
    <location>
        <position position="89"/>
    </location>
</feature>
<keyword evidence="1" id="KW-0732">Signal</keyword>
<protein>
    <submittedName>
        <fullName evidence="2">Uncharacterized protein</fullName>
    </submittedName>
</protein>
<proteinExistence type="predicted"/>
<dbReference type="Proteomes" id="UP000780801">
    <property type="component" value="Unassembled WGS sequence"/>
</dbReference>
<feature type="signal peptide" evidence="1">
    <location>
        <begin position="1"/>
        <end position="20"/>
    </location>
</feature>
<name>A0A9P6JVX4_9FUNG</name>
<feature type="chain" id="PRO_5040514301" evidence="1">
    <location>
        <begin position="21"/>
        <end position="89"/>
    </location>
</feature>
<evidence type="ECO:0000256" key="1">
    <source>
        <dbReference type="SAM" id="SignalP"/>
    </source>
</evidence>
<evidence type="ECO:0000313" key="3">
    <source>
        <dbReference type="Proteomes" id="UP000780801"/>
    </source>
</evidence>
<organism evidence="2 3">
    <name type="scientific">Lunasporangiospora selenospora</name>
    <dbReference type="NCBI Taxonomy" id="979761"/>
    <lineage>
        <taxon>Eukaryota</taxon>
        <taxon>Fungi</taxon>
        <taxon>Fungi incertae sedis</taxon>
        <taxon>Mucoromycota</taxon>
        <taxon>Mortierellomycotina</taxon>
        <taxon>Mortierellomycetes</taxon>
        <taxon>Mortierellales</taxon>
        <taxon>Mortierellaceae</taxon>
        <taxon>Lunasporangiospora</taxon>
    </lineage>
</organism>
<dbReference type="AlphaFoldDB" id="A0A9P6JVX4"/>
<gene>
    <name evidence="2" type="ORF">BGW38_010382</name>
</gene>